<dbReference type="InterPro" id="IPR036901">
    <property type="entry name" value="Asp/Orn_carbamoylTrfase_sf"/>
</dbReference>
<accession>A0ABY5LAZ0</accession>
<keyword evidence="12" id="KW-1185">Reference proteome</keyword>
<dbReference type="PANTHER" id="PTHR45753:SF6">
    <property type="entry name" value="ASPARTATE CARBAMOYLTRANSFERASE"/>
    <property type="match status" value="1"/>
</dbReference>
<evidence type="ECO:0000259" key="10">
    <source>
        <dbReference type="Pfam" id="PF02729"/>
    </source>
</evidence>
<evidence type="ECO:0000256" key="7">
    <source>
        <dbReference type="ARBA" id="ARBA00048859"/>
    </source>
</evidence>
<dbReference type="EC" id="2.1.3.2" evidence="8"/>
<dbReference type="InterPro" id="IPR002082">
    <property type="entry name" value="Asp_carbamoyltransf"/>
</dbReference>
<feature type="binding site" evidence="8">
    <location>
        <position position="279"/>
    </location>
    <ligand>
        <name>carbamoyl phosphate</name>
        <dbReference type="ChEBI" id="CHEBI:58228"/>
    </ligand>
</feature>
<dbReference type="Proteomes" id="UP001058533">
    <property type="component" value="Chromosome"/>
</dbReference>
<dbReference type="PANTHER" id="PTHR45753">
    <property type="entry name" value="ORNITHINE CARBAMOYLTRANSFERASE, MITOCHONDRIAL"/>
    <property type="match status" value="1"/>
</dbReference>
<dbReference type="Gene3D" id="3.40.50.1370">
    <property type="entry name" value="Aspartate/ornithine carbamoyltransferase"/>
    <property type="match status" value="2"/>
</dbReference>
<feature type="binding site" evidence="8">
    <location>
        <position position="73"/>
    </location>
    <ligand>
        <name>carbamoyl phosphate</name>
        <dbReference type="ChEBI" id="CHEBI:58228"/>
    </ligand>
</feature>
<dbReference type="PROSITE" id="PS00097">
    <property type="entry name" value="CARBAMOYLTRANSFERASE"/>
    <property type="match status" value="1"/>
</dbReference>
<dbReference type="HAMAP" id="MF_00001">
    <property type="entry name" value="Asp_carb_tr"/>
    <property type="match status" value="1"/>
</dbReference>
<keyword evidence="5 8" id="KW-0665">Pyrimidine biosynthesis</keyword>
<evidence type="ECO:0000313" key="11">
    <source>
        <dbReference type="EMBL" id="UUL83198.1"/>
    </source>
</evidence>
<dbReference type="InterPro" id="IPR006132">
    <property type="entry name" value="Asp/Orn_carbamoyltranf_P-bd"/>
</dbReference>
<dbReference type="NCBIfam" id="TIGR00670">
    <property type="entry name" value="asp_carb_tr"/>
    <property type="match status" value="1"/>
</dbReference>
<dbReference type="Pfam" id="PF00185">
    <property type="entry name" value="OTCace"/>
    <property type="match status" value="1"/>
</dbReference>
<dbReference type="InterPro" id="IPR006130">
    <property type="entry name" value="Asp/Orn_carbamoylTrfase"/>
</dbReference>
<dbReference type="InterPro" id="IPR006131">
    <property type="entry name" value="Asp_carbamoyltransf_Asp/Orn-bd"/>
</dbReference>
<feature type="binding site" evidence="8">
    <location>
        <position position="238"/>
    </location>
    <ligand>
        <name>L-aspartate</name>
        <dbReference type="ChEBI" id="CHEBI:29991"/>
    </ligand>
</feature>
<proteinExistence type="inferred from homology"/>
<dbReference type="PRINTS" id="PR00101">
    <property type="entry name" value="ATCASE"/>
</dbReference>
<feature type="binding site" evidence="8">
    <location>
        <position position="151"/>
    </location>
    <ligand>
        <name>carbamoyl phosphate</name>
        <dbReference type="ChEBI" id="CHEBI:58228"/>
    </ligand>
</feature>
<evidence type="ECO:0000256" key="5">
    <source>
        <dbReference type="ARBA" id="ARBA00022975"/>
    </source>
</evidence>
<name>A0ABY5LAZ0_9SPHN</name>
<protein>
    <recommendedName>
        <fullName evidence="8">Aspartate carbamoyltransferase</fullName>
        <ecNumber evidence="8">2.1.3.2</ecNumber>
    </recommendedName>
    <alternativeName>
        <fullName evidence="8">Aspartate transcarbamylase</fullName>
        <shortName evidence="8">ATCase</shortName>
    </alternativeName>
</protein>
<reference evidence="11" key="1">
    <citation type="submission" date="2022-07" db="EMBL/GenBank/DDBJ databases">
        <title>Sphingomonas sp. nov., a novel bacterium isolated from the north slope of the Mount Everest.</title>
        <authorList>
            <person name="Cui X."/>
            <person name="Liu Y."/>
        </authorList>
    </citation>
    <scope>NUCLEOTIDE SEQUENCE</scope>
    <source>
        <strain evidence="11">S5-59</strain>
    </source>
</reference>
<evidence type="ECO:0000256" key="3">
    <source>
        <dbReference type="ARBA" id="ARBA00008896"/>
    </source>
</evidence>
<comment type="catalytic activity">
    <reaction evidence="7 8">
        <text>carbamoyl phosphate + L-aspartate = N-carbamoyl-L-aspartate + phosphate + H(+)</text>
        <dbReference type="Rhea" id="RHEA:20013"/>
        <dbReference type="ChEBI" id="CHEBI:15378"/>
        <dbReference type="ChEBI" id="CHEBI:29991"/>
        <dbReference type="ChEBI" id="CHEBI:32814"/>
        <dbReference type="ChEBI" id="CHEBI:43474"/>
        <dbReference type="ChEBI" id="CHEBI:58228"/>
        <dbReference type="EC" id="2.1.3.2"/>
    </reaction>
</comment>
<feature type="domain" description="Aspartate/ornithine carbamoyltransferase Asp/Orn-binding" evidence="9">
    <location>
        <begin position="171"/>
        <end position="317"/>
    </location>
</feature>
<comment type="subunit">
    <text evidence="8">Heterododecamer (2C3:3R2) of six catalytic PyrB chains organized as two trimers (C3), and six regulatory PyrI chains organized as three dimers (R2).</text>
</comment>
<feature type="binding site" evidence="8">
    <location>
        <position position="123"/>
    </location>
    <ligand>
        <name>carbamoyl phosphate</name>
        <dbReference type="ChEBI" id="CHEBI:58228"/>
    </ligand>
</feature>
<feature type="binding site" evidence="8">
    <location>
        <position position="280"/>
    </location>
    <ligand>
        <name>carbamoyl phosphate</name>
        <dbReference type="ChEBI" id="CHEBI:58228"/>
    </ligand>
</feature>
<dbReference type="SUPFAM" id="SSF53671">
    <property type="entry name" value="Aspartate/ornithine carbamoyltransferase"/>
    <property type="match status" value="1"/>
</dbReference>
<gene>
    <name evidence="8" type="primary">pyrB</name>
    <name evidence="11" type="ORF">NMP03_02895</name>
</gene>
<evidence type="ECO:0000256" key="4">
    <source>
        <dbReference type="ARBA" id="ARBA00022679"/>
    </source>
</evidence>
<comment type="function">
    <text evidence="1">Reversibly catalyzes the transfer of the carbamoyl group from carbamoyl phosphate (CP) to the N(epsilon) atom of ornithine (ORN) to produce L-citrulline.</text>
</comment>
<evidence type="ECO:0000313" key="12">
    <source>
        <dbReference type="Proteomes" id="UP001058533"/>
    </source>
</evidence>
<feature type="binding site" evidence="8">
    <location>
        <position position="154"/>
    </location>
    <ligand>
        <name>carbamoyl phosphate</name>
        <dbReference type="ChEBI" id="CHEBI:58228"/>
    </ligand>
</feature>
<sequence length="329" mass="35483">MSASDHSPAAVLPGRVAFPHRHLTGIGGLQPHEITFLLDESEQWIEANRARAKNDRRLDGVTQINAFFENSTRTLLSFEIAGKRLGADVVNMGVGQSSVKKGETLIDTAVTLNAMRADVIVIRHGSSGAVQLIADKVDCPVLNAGDGSHEHPTQALLDALTIRRRRGSIAGQRVVICGDVLHSRVARSNMLALASLAAEVRVVGPSTLMPAAVEQMAVTRFTDFDAALDGADVVMMLRLQNERMSGAFIPSTREYHRRYGLTPERLALAKPDALVMHPGPMNRGVEITSSVADMPGRSAITEQVEMGVAVRMACLDVLTRRARGVEGWA</sequence>
<dbReference type="EMBL" id="CP101740">
    <property type="protein sequence ID" value="UUL83198.1"/>
    <property type="molecule type" value="Genomic_DNA"/>
</dbReference>
<comment type="function">
    <text evidence="6 8">Catalyzes the condensation of carbamoyl phosphate and aspartate to form carbamoyl aspartate and inorganic phosphate, the committed step in the de novo pyrimidine nucleotide biosynthesis pathway.</text>
</comment>
<evidence type="ECO:0000256" key="1">
    <source>
        <dbReference type="ARBA" id="ARBA00003822"/>
    </source>
</evidence>
<feature type="binding site" evidence="8">
    <location>
        <position position="184"/>
    </location>
    <ligand>
        <name>L-aspartate</name>
        <dbReference type="ChEBI" id="CHEBI:29991"/>
    </ligand>
</feature>
<feature type="binding site" evidence="8">
    <location>
        <position position="101"/>
    </location>
    <ligand>
        <name>L-aspartate</name>
        <dbReference type="ChEBI" id="CHEBI:29991"/>
    </ligand>
</feature>
<dbReference type="GO" id="GO:0004070">
    <property type="term" value="F:aspartate carbamoyltransferase activity"/>
    <property type="evidence" value="ECO:0007669"/>
    <property type="project" value="UniProtKB-EC"/>
</dbReference>
<comment type="pathway">
    <text evidence="2 8">Pyrimidine metabolism; UMP biosynthesis via de novo pathway; (S)-dihydroorotate from bicarbonate: step 2/3.</text>
</comment>
<evidence type="ECO:0000256" key="6">
    <source>
        <dbReference type="ARBA" id="ARBA00043884"/>
    </source>
</evidence>
<dbReference type="PRINTS" id="PR00100">
    <property type="entry name" value="AOTCASE"/>
</dbReference>
<comment type="similarity">
    <text evidence="3 8">Belongs to the aspartate/ornithine carbamoyltransferase superfamily. ATCase family.</text>
</comment>
<evidence type="ECO:0000256" key="8">
    <source>
        <dbReference type="HAMAP-Rule" id="MF_00001"/>
    </source>
</evidence>
<feature type="binding site" evidence="8">
    <location>
        <position position="74"/>
    </location>
    <ligand>
        <name>carbamoyl phosphate</name>
        <dbReference type="ChEBI" id="CHEBI:58228"/>
    </ligand>
</feature>
<keyword evidence="4 8" id="KW-0808">Transferase</keyword>
<organism evidence="11 12">
    <name type="scientific">Sphingomonas qomolangmaensis</name>
    <dbReference type="NCBI Taxonomy" id="2918765"/>
    <lineage>
        <taxon>Bacteria</taxon>
        <taxon>Pseudomonadati</taxon>
        <taxon>Pseudomonadota</taxon>
        <taxon>Alphaproteobacteria</taxon>
        <taxon>Sphingomonadales</taxon>
        <taxon>Sphingomonadaceae</taxon>
        <taxon>Sphingomonas</taxon>
    </lineage>
</organism>
<evidence type="ECO:0000259" key="9">
    <source>
        <dbReference type="Pfam" id="PF00185"/>
    </source>
</evidence>
<dbReference type="NCBIfam" id="NF002032">
    <property type="entry name" value="PRK00856.1"/>
    <property type="match status" value="1"/>
</dbReference>
<dbReference type="RefSeq" id="WP_256507042.1">
    <property type="nucleotide sequence ID" value="NZ_CP101740.1"/>
</dbReference>
<evidence type="ECO:0000256" key="2">
    <source>
        <dbReference type="ARBA" id="ARBA00004852"/>
    </source>
</evidence>
<feature type="domain" description="Aspartate/ornithine carbamoyltransferase carbamoyl-P binding" evidence="10">
    <location>
        <begin position="21"/>
        <end position="163"/>
    </location>
</feature>
<dbReference type="Pfam" id="PF02729">
    <property type="entry name" value="OTCace_N"/>
    <property type="match status" value="1"/>
</dbReference>